<evidence type="ECO:0000313" key="5">
    <source>
        <dbReference type="Proteomes" id="UP000314983"/>
    </source>
</evidence>
<dbReference type="Gene3D" id="3.40.50.720">
    <property type="entry name" value="NAD(P)-binding Rossmann-like Domain"/>
    <property type="match status" value="1"/>
</dbReference>
<dbReference type="SUPFAM" id="SSF56327">
    <property type="entry name" value="LDH C-terminal domain-like"/>
    <property type="match status" value="1"/>
</dbReference>
<evidence type="ECO:0000313" key="4">
    <source>
        <dbReference type="Ensembl" id="ENSEEEP00000006629.2"/>
    </source>
</evidence>
<keyword evidence="2" id="KW-0560">Oxidoreductase</keyword>
<dbReference type="Pfam" id="PF02866">
    <property type="entry name" value="Ldh_1_C"/>
    <property type="match status" value="1"/>
</dbReference>
<dbReference type="InterPro" id="IPR010945">
    <property type="entry name" value="Malate_DH_type2"/>
</dbReference>
<feature type="domain" description="Lactate/malate dehydrogenase C-terminal" evidence="3">
    <location>
        <begin position="258"/>
        <end position="426"/>
    </location>
</feature>
<evidence type="ECO:0000256" key="2">
    <source>
        <dbReference type="ARBA" id="ARBA00023002"/>
    </source>
</evidence>
<sequence length="439" mass="48633">MHPSDWKKWLEDTCSSNGWKHETCPIIWRELINRGGKGMLLGGFSDFLEYVQGYYGVTSDMGTDLMVKIASENLRTTELCAQEEEHRRDLLKPFHIWVSSALNPTCFTLIPLLFTAGPFRAVPTISLHLLDMDATEESLLALKMEVEDLALAQLHEITIHCDMSQAFLSAGLIIFLDDGPPMYNGREGRSSEAIVLTKVAERYRLYGQLMEGNAHPDVRVLVAGTVYVNLKCSLLIESVTSICPKRFVAIATQLEGQARAQLAEKLAVKSPDISDVIVWGNISGTFHIDLQRAKVFRYKGAICGPAGFSHPVLEMVYDQKWLKDDFPTLVSSRHSAISLRTNRPAAISASNGIISVVCAWYDGSLHHEIFSLGVPSTGHFGIPVGLVFSVPVSFCHGSWSVHSDITIDDELKCKLDIAINELMVEKDIADGVRKKDPTT</sequence>
<dbReference type="FunFam" id="3.40.50.720:FF:000144">
    <property type="entry name" value="Malate dehydrogenase [NADP]"/>
    <property type="match status" value="1"/>
</dbReference>
<comment type="similarity">
    <text evidence="1">Belongs to the LDH/MDH superfamily. MDH type 2 family.</text>
</comment>
<accession>A0A4W4E4F6</accession>
<dbReference type="InterPro" id="IPR036291">
    <property type="entry name" value="NAD(P)-bd_dom_sf"/>
</dbReference>
<dbReference type="Gene3D" id="3.90.110.10">
    <property type="entry name" value="Lactate dehydrogenase/glycoside hydrolase, family 4, C-terminal"/>
    <property type="match status" value="1"/>
</dbReference>
<keyword evidence="5" id="KW-1185">Reference proteome</keyword>
<reference evidence="5" key="1">
    <citation type="journal article" date="2014" name="Science">
        <title>Nonhuman genetics. Genomic basis for the convergent evolution of electric organs.</title>
        <authorList>
            <person name="Gallant J.R."/>
            <person name="Traeger L.L."/>
            <person name="Volkening J.D."/>
            <person name="Moffett H."/>
            <person name="Chen P.H."/>
            <person name="Novina C.D."/>
            <person name="Phillips G.N.Jr."/>
            <person name="Anand R."/>
            <person name="Wells G.B."/>
            <person name="Pinch M."/>
            <person name="Guth R."/>
            <person name="Unguez G.A."/>
            <person name="Albert J.S."/>
            <person name="Zakon H.H."/>
            <person name="Samanta M.P."/>
            <person name="Sussman M.R."/>
        </authorList>
    </citation>
    <scope>NUCLEOTIDE SEQUENCE [LARGE SCALE GENOMIC DNA]</scope>
</reference>
<reference evidence="4" key="4">
    <citation type="submission" date="2025-08" db="UniProtKB">
        <authorList>
            <consortium name="Ensembl"/>
        </authorList>
    </citation>
    <scope>IDENTIFICATION</scope>
</reference>
<dbReference type="GO" id="GO:0016616">
    <property type="term" value="F:oxidoreductase activity, acting on the CH-OH group of donors, NAD or NADP as acceptor"/>
    <property type="evidence" value="ECO:0007669"/>
    <property type="project" value="InterPro"/>
</dbReference>
<dbReference type="STRING" id="8005.ENSEEEP00000006629"/>
<dbReference type="GeneTree" id="ENSGT00530000063410"/>
<dbReference type="OMA" id="QHPDVWE"/>
<dbReference type="AlphaFoldDB" id="A0A4W4E4F6"/>
<proteinExistence type="inferred from homology"/>
<dbReference type="Proteomes" id="UP000314983">
    <property type="component" value="Chromosome 16"/>
</dbReference>
<dbReference type="GO" id="GO:0006108">
    <property type="term" value="P:malate metabolic process"/>
    <property type="evidence" value="ECO:0007669"/>
    <property type="project" value="InterPro"/>
</dbReference>
<dbReference type="GO" id="GO:0016615">
    <property type="term" value="F:malate dehydrogenase activity"/>
    <property type="evidence" value="ECO:0007669"/>
    <property type="project" value="InterPro"/>
</dbReference>
<gene>
    <name evidence="4" type="primary">MDH1B</name>
</gene>
<dbReference type="PANTHER" id="PTHR23382">
    <property type="entry name" value="MALATE DEHYDROGENASE"/>
    <property type="match status" value="1"/>
</dbReference>
<reference evidence="5" key="2">
    <citation type="journal article" date="2017" name="Sci. Adv.">
        <title>A tail of two voltages: Proteomic comparison of the three electric organs of the electric eel.</title>
        <authorList>
            <person name="Traeger L.L."/>
            <person name="Sabat G."/>
            <person name="Barrett-Wilt G.A."/>
            <person name="Wells G.B."/>
            <person name="Sussman M.R."/>
        </authorList>
    </citation>
    <scope>NUCLEOTIDE SEQUENCE [LARGE SCALE GENOMIC DNA]</scope>
</reference>
<reference evidence="4" key="3">
    <citation type="submission" date="2020-05" db="EMBL/GenBank/DDBJ databases">
        <title>Electrophorus electricus (electric eel) genome, fEleEle1, primary haplotype.</title>
        <authorList>
            <person name="Myers G."/>
            <person name="Meyer A."/>
            <person name="Fedrigo O."/>
            <person name="Formenti G."/>
            <person name="Rhie A."/>
            <person name="Tracey A."/>
            <person name="Sims Y."/>
            <person name="Jarvis E.D."/>
        </authorList>
    </citation>
    <scope>NUCLEOTIDE SEQUENCE [LARGE SCALE GENOMIC DNA]</scope>
</reference>
<dbReference type="SUPFAM" id="SSF51735">
    <property type="entry name" value="NAD(P)-binding Rossmann-fold domains"/>
    <property type="match status" value="1"/>
</dbReference>
<protein>
    <recommendedName>
        <fullName evidence="3">Lactate/malate dehydrogenase C-terminal domain-containing protein</fullName>
    </recommendedName>
</protein>
<name>A0A4W4E4F6_ELEEL</name>
<dbReference type="InterPro" id="IPR022383">
    <property type="entry name" value="Lactate/malate_DH_C"/>
</dbReference>
<reference evidence="4" key="5">
    <citation type="submission" date="2025-09" db="UniProtKB">
        <authorList>
            <consortium name="Ensembl"/>
        </authorList>
    </citation>
    <scope>IDENTIFICATION</scope>
</reference>
<evidence type="ECO:0000256" key="1">
    <source>
        <dbReference type="ARBA" id="ARBA00009613"/>
    </source>
</evidence>
<evidence type="ECO:0000259" key="3">
    <source>
        <dbReference type="Pfam" id="PF02866"/>
    </source>
</evidence>
<organism evidence="4 5">
    <name type="scientific">Electrophorus electricus</name>
    <name type="common">Electric eel</name>
    <name type="synonym">Gymnotus electricus</name>
    <dbReference type="NCBI Taxonomy" id="8005"/>
    <lineage>
        <taxon>Eukaryota</taxon>
        <taxon>Metazoa</taxon>
        <taxon>Chordata</taxon>
        <taxon>Craniata</taxon>
        <taxon>Vertebrata</taxon>
        <taxon>Euteleostomi</taxon>
        <taxon>Actinopterygii</taxon>
        <taxon>Neopterygii</taxon>
        <taxon>Teleostei</taxon>
        <taxon>Ostariophysi</taxon>
        <taxon>Gymnotiformes</taxon>
        <taxon>Gymnotoidei</taxon>
        <taxon>Gymnotidae</taxon>
        <taxon>Electrophorus</taxon>
    </lineage>
</organism>
<dbReference type="Ensembl" id="ENSEEET00000006721.2">
    <property type="protein sequence ID" value="ENSEEEP00000006629.2"/>
    <property type="gene ID" value="ENSEEEG00000003513.2"/>
</dbReference>
<dbReference type="InterPro" id="IPR015955">
    <property type="entry name" value="Lactate_DH/Glyco_Ohase_4_C"/>
</dbReference>